<feature type="transmembrane region" description="Helical" evidence="5">
    <location>
        <begin position="30"/>
        <end position="56"/>
    </location>
</feature>
<sequence>METLYTSRLHGFPNLTGVHYAGSAAPEEGVLSLVVVLTTSVSLVALVFAFITYSLFSDLRNLMGTTLMTLLATTFMAQLIYVVGVGGVHDPGMCLAISHSLQFLHLCLLCWLLVLCKDTLANLTTDSPVPATMTRRQMCLKFALVSLWAWGGPAVQVALSYYTGSRHPLPSMFKTNCWFIEKKLYLLFYGFPAMVLLCTCACLMVRARVRLTYSLSLETRPKHRAKLSKAKKIQVGLCSKLTFTLLTMDICGLAFVLTGHNVAWIGYNVIHSVQGLVMALCATCHSQVLSVYTRRHRRRRSSTRLLSKTSSLENLDWSPLPSTV</sequence>
<dbReference type="PANTHER" id="PTHR45902">
    <property type="entry name" value="LATROPHILIN RECEPTOR-LIKE PROTEIN A"/>
    <property type="match status" value="1"/>
</dbReference>
<dbReference type="EMBL" id="GBRD01005957">
    <property type="protein sequence ID" value="JAG59864.1"/>
    <property type="molecule type" value="Transcribed_RNA"/>
</dbReference>
<feature type="transmembrane region" description="Helical" evidence="5">
    <location>
        <begin position="273"/>
        <end position="292"/>
    </location>
</feature>
<dbReference type="InterPro" id="IPR000832">
    <property type="entry name" value="GPCR_2_secretin-like"/>
</dbReference>
<evidence type="ECO:0000256" key="1">
    <source>
        <dbReference type="ARBA" id="ARBA00004141"/>
    </source>
</evidence>
<keyword evidence="3 5" id="KW-1133">Transmembrane helix</keyword>
<evidence type="ECO:0000259" key="6">
    <source>
        <dbReference type="PROSITE" id="PS50261"/>
    </source>
</evidence>
<dbReference type="PROSITE" id="PS50261">
    <property type="entry name" value="G_PROTEIN_RECEP_F2_4"/>
    <property type="match status" value="1"/>
</dbReference>
<evidence type="ECO:0000256" key="2">
    <source>
        <dbReference type="ARBA" id="ARBA00022692"/>
    </source>
</evidence>
<keyword evidence="2 5" id="KW-0812">Transmembrane</keyword>
<feature type="transmembrane region" description="Helical" evidence="5">
    <location>
        <begin position="95"/>
        <end position="115"/>
    </location>
</feature>
<accession>A0A0K8T2V5</accession>
<organism evidence="7">
    <name type="scientific">Lygus hesperus</name>
    <name type="common">Western plant bug</name>
    <dbReference type="NCBI Taxonomy" id="30085"/>
    <lineage>
        <taxon>Eukaryota</taxon>
        <taxon>Metazoa</taxon>
        <taxon>Ecdysozoa</taxon>
        <taxon>Arthropoda</taxon>
        <taxon>Hexapoda</taxon>
        <taxon>Insecta</taxon>
        <taxon>Pterygota</taxon>
        <taxon>Neoptera</taxon>
        <taxon>Paraneoptera</taxon>
        <taxon>Hemiptera</taxon>
        <taxon>Heteroptera</taxon>
        <taxon>Panheteroptera</taxon>
        <taxon>Cimicomorpha</taxon>
        <taxon>Miridae</taxon>
        <taxon>Mirini</taxon>
        <taxon>Lygus</taxon>
    </lineage>
</organism>
<protein>
    <recommendedName>
        <fullName evidence="6">G-protein coupled receptors family 2 profile 2 domain-containing protein</fullName>
    </recommendedName>
</protein>
<feature type="domain" description="G-protein coupled receptors family 2 profile 2" evidence="6">
    <location>
        <begin position="31"/>
        <end position="286"/>
    </location>
</feature>
<dbReference type="Pfam" id="PF00002">
    <property type="entry name" value="7tm_2"/>
    <property type="match status" value="1"/>
</dbReference>
<reference evidence="7" key="1">
    <citation type="submission" date="2014-09" db="EMBL/GenBank/DDBJ databases">
        <authorList>
            <person name="Magalhaes I.L.F."/>
            <person name="Oliveira U."/>
            <person name="Santos F.R."/>
            <person name="Vidigal T.H.D.A."/>
            <person name="Brescovit A.D."/>
            <person name="Santos A.J."/>
        </authorList>
    </citation>
    <scope>NUCLEOTIDE SEQUENCE</scope>
</reference>
<keyword evidence="4 5" id="KW-0472">Membrane</keyword>
<dbReference type="GO" id="GO:0007166">
    <property type="term" value="P:cell surface receptor signaling pathway"/>
    <property type="evidence" value="ECO:0007669"/>
    <property type="project" value="InterPro"/>
</dbReference>
<dbReference type="Gene3D" id="1.20.1070.10">
    <property type="entry name" value="Rhodopsin 7-helix transmembrane proteins"/>
    <property type="match status" value="1"/>
</dbReference>
<proteinExistence type="predicted"/>
<feature type="transmembrane region" description="Helical" evidence="5">
    <location>
        <begin position="241"/>
        <end position="267"/>
    </location>
</feature>
<dbReference type="PANTHER" id="PTHR45902:SF2">
    <property type="entry name" value="G-PROTEIN COUPLED RECEPTORS FAMILY 2 PROFILE 2 DOMAIN-CONTAINING PROTEIN"/>
    <property type="match status" value="1"/>
</dbReference>
<evidence type="ECO:0000256" key="3">
    <source>
        <dbReference type="ARBA" id="ARBA00022989"/>
    </source>
</evidence>
<evidence type="ECO:0000313" key="7">
    <source>
        <dbReference type="EMBL" id="JAG59864.1"/>
    </source>
</evidence>
<dbReference type="GO" id="GO:0016020">
    <property type="term" value="C:membrane"/>
    <property type="evidence" value="ECO:0007669"/>
    <property type="project" value="UniProtKB-SubCell"/>
</dbReference>
<comment type="subcellular location">
    <subcellularLocation>
        <location evidence="1">Membrane</location>
        <topology evidence="1">Multi-pass membrane protein</topology>
    </subcellularLocation>
</comment>
<dbReference type="GO" id="GO:0004930">
    <property type="term" value="F:G protein-coupled receptor activity"/>
    <property type="evidence" value="ECO:0007669"/>
    <property type="project" value="InterPro"/>
</dbReference>
<dbReference type="AlphaFoldDB" id="A0A0K8T2V5"/>
<dbReference type="InterPro" id="IPR053231">
    <property type="entry name" value="GPCR_LN-TM7"/>
</dbReference>
<evidence type="ECO:0000256" key="4">
    <source>
        <dbReference type="ARBA" id="ARBA00023136"/>
    </source>
</evidence>
<feature type="transmembrane region" description="Helical" evidence="5">
    <location>
        <begin position="184"/>
        <end position="205"/>
    </location>
</feature>
<dbReference type="InterPro" id="IPR017981">
    <property type="entry name" value="GPCR_2-like_7TM"/>
</dbReference>
<evidence type="ECO:0000256" key="5">
    <source>
        <dbReference type="SAM" id="Phobius"/>
    </source>
</evidence>
<name>A0A0K8T2V5_LYGHE</name>
<feature type="transmembrane region" description="Helical" evidence="5">
    <location>
        <begin position="142"/>
        <end position="164"/>
    </location>
</feature>
<feature type="transmembrane region" description="Helical" evidence="5">
    <location>
        <begin position="68"/>
        <end position="89"/>
    </location>
</feature>